<dbReference type="InterPro" id="IPR008023">
    <property type="entry name" value="DUF748"/>
</dbReference>
<sequence>MLEQPKIRVARRQDEQQHDVYNFSDIIERIASESSSQQAEQQPQTAEMLSMRMANIQLIQGTFTLDDQVTDTLISYPNIQFKLSQFDSILAAIDDQQDLVNQFNIAIEDQYQGGLNLQGQLQLSPLTLQGDINLANIDLSRYWSFIDQLFAINLAQGQLSVNGHYNIALQDAALAPISDIKISRYASSLKTLRLFINKMKKYRLGCWQ</sequence>
<dbReference type="EMBL" id="JAODOQ010000001">
    <property type="protein sequence ID" value="MCT8986870.1"/>
    <property type="molecule type" value="Genomic_DNA"/>
</dbReference>
<evidence type="ECO:0000313" key="2">
    <source>
        <dbReference type="Proteomes" id="UP001431192"/>
    </source>
</evidence>
<name>A0ABT2P5B8_9GAMM</name>
<gene>
    <name evidence="1" type="ORF">N4T56_10795</name>
</gene>
<dbReference type="Proteomes" id="UP001431192">
    <property type="component" value="Unassembled WGS sequence"/>
</dbReference>
<proteinExistence type="predicted"/>
<protein>
    <submittedName>
        <fullName evidence="1">DUF748 domain-containing protein</fullName>
    </submittedName>
</protein>
<organism evidence="1 2">
    <name type="scientific">Shewanella phaeophyticola</name>
    <dbReference type="NCBI Taxonomy" id="2978345"/>
    <lineage>
        <taxon>Bacteria</taxon>
        <taxon>Pseudomonadati</taxon>
        <taxon>Pseudomonadota</taxon>
        <taxon>Gammaproteobacteria</taxon>
        <taxon>Alteromonadales</taxon>
        <taxon>Shewanellaceae</taxon>
        <taxon>Shewanella</taxon>
    </lineage>
</organism>
<dbReference type="Pfam" id="PF05359">
    <property type="entry name" value="DUF748"/>
    <property type="match status" value="1"/>
</dbReference>
<dbReference type="RefSeq" id="WP_261733226.1">
    <property type="nucleotide sequence ID" value="NZ_JAODOQ010000001.1"/>
</dbReference>
<accession>A0ABT2P5B8</accession>
<evidence type="ECO:0000313" key="1">
    <source>
        <dbReference type="EMBL" id="MCT8986870.1"/>
    </source>
</evidence>
<dbReference type="PANTHER" id="PTHR30441:SF8">
    <property type="entry name" value="DUF748 DOMAIN-CONTAINING PROTEIN"/>
    <property type="match status" value="1"/>
</dbReference>
<dbReference type="InterPro" id="IPR052894">
    <property type="entry name" value="AsmA-related"/>
</dbReference>
<comment type="caution">
    <text evidence="1">The sequence shown here is derived from an EMBL/GenBank/DDBJ whole genome shotgun (WGS) entry which is preliminary data.</text>
</comment>
<keyword evidence="2" id="KW-1185">Reference proteome</keyword>
<dbReference type="PANTHER" id="PTHR30441">
    <property type="entry name" value="DUF748 DOMAIN-CONTAINING PROTEIN"/>
    <property type="match status" value="1"/>
</dbReference>
<reference evidence="1" key="1">
    <citation type="submission" date="2022-09" db="EMBL/GenBank/DDBJ databases">
        <title>Shewanella sp. KJ10-1 sp.nov, isolated from marine algae.</title>
        <authorList>
            <person name="Butt M."/>
            <person name="Lee J.K."/>
            <person name="Kim J.M."/>
            <person name="Choi D.G."/>
        </authorList>
    </citation>
    <scope>NUCLEOTIDE SEQUENCE</scope>
    <source>
        <strain evidence="1">KJ10-1</strain>
    </source>
</reference>